<dbReference type="AlphaFoldDB" id="A0A0F8W0G2"/>
<evidence type="ECO:0000256" key="1">
    <source>
        <dbReference type="SAM" id="MobiDB-lite"/>
    </source>
</evidence>
<feature type="region of interest" description="Disordered" evidence="1">
    <location>
        <begin position="1"/>
        <end position="20"/>
    </location>
</feature>
<comment type="caution">
    <text evidence="2">The sequence shown here is derived from an EMBL/GenBank/DDBJ whole genome shotgun (WGS) entry which is preliminary data.</text>
</comment>
<reference evidence="2" key="1">
    <citation type="journal article" date="2015" name="Nature">
        <title>Complex archaea that bridge the gap between prokaryotes and eukaryotes.</title>
        <authorList>
            <person name="Spang A."/>
            <person name="Saw J.H."/>
            <person name="Jorgensen S.L."/>
            <person name="Zaremba-Niedzwiedzka K."/>
            <person name="Martijn J."/>
            <person name="Lind A.E."/>
            <person name="van Eijk R."/>
            <person name="Schleper C."/>
            <person name="Guy L."/>
            <person name="Ettema T.J."/>
        </authorList>
    </citation>
    <scope>NUCLEOTIDE SEQUENCE</scope>
</reference>
<feature type="non-terminal residue" evidence="2">
    <location>
        <position position="1"/>
    </location>
</feature>
<accession>A0A0F8W0G2</accession>
<evidence type="ECO:0000313" key="2">
    <source>
        <dbReference type="EMBL" id="KKK50093.1"/>
    </source>
</evidence>
<gene>
    <name evidence="2" type="ORF">LCGC14_3128450</name>
</gene>
<proteinExistence type="predicted"/>
<dbReference type="EMBL" id="LAZR01068196">
    <property type="protein sequence ID" value="KKK50093.1"/>
    <property type="molecule type" value="Genomic_DNA"/>
</dbReference>
<sequence length="214" mass="24336">RLEEVEKQLGDQATEQAKLASTIKEQEAAIATAKEREAEHVEERQEWARMVQESSRALASLQAQSRAITQQVSRISDSDLAFNIKKALAMRHPDAYGIPGYAPLEERAILQCVLDYPICEKKREEMAEQITGMQGELVAFGKQVQEIHLQVNGLTAMLEAHQLYERQLEGHYEGAVNALRRPRRKWWCGFLCKRKKTLTLPSLDELLQKKPGTP</sequence>
<name>A0A0F8W0G2_9ZZZZ</name>
<protein>
    <submittedName>
        <fullName evidence="2">Uncharacterized protein</fullName>
    </submittedName>
</protein>
<organism evidence="2">
    <name type="scientific">marine sediment metagenome</name>
    <dbReference type="NCBI Taxonomy" id="412755"/>
    <lineage>
        <taxon>unclassified sequences</taxon>
        <taxon>metagenomes</taxon>
        <taxon>ecological metagenomes</taxon>
    </lineage>
</organism>